<feature type="region of interest" description="Disordered" evidence="5">
    <location>
        <begin position="1"/>
        <end position="84"/>
    </location>
</feature>
<evidence type="ECO:0000256" key="2">
    <source>
        <dbReference type="ARBA" id="ARBA00022771"/>
    </source>
</evidence>
<reference evidence="7 8" key="1">
    <citation type="submission" date="2019-03" db="EMBL/GenBank/DDBJ databases">
        <title>Sequencing 23 genomes of Wallemia ichthyophaga.</title>
        <authorList>
            <person name="Gostincar C."/>
        </authorList>
    </citation>
    <scope>NUCLEOTIDE SEQUENCE [LARGE SCALE GENOMIC DNA]</scope>
    <source>
        <strain evidence="7 8">EXF-6200</strain>
    </source>
</reference>
<feature type="compositionally biased region" description="Gly residues" evidence="5">
    <location>
        <begin position="70"/>
        <end position="79"/>
    </location>
</feature>
<dbReference type="PROSITE" id="PS01359">
    <property type="entry name" value="ZF_PHD_1"/>
    <property type="match status" value="1"/>
</dbReference>
<feature type="compositionally biased region" description="Acidic residues" evidence="5">
    <location>
        <begin position="58"/>
        <end position="69"/>
    </location>
</feature>
<dbReference type="SUPFAM" id="SSF57903">
    <property type="entry name" value="FYVE/PHD zinc finger"/>
    <property type="match status" value="1"/>
</dbReference>
<dbReference type="GO" id="GO:0008270">
    <property type="term" value="F:zinc ion binding"/>
    <property type="evidence" value="ECO:0007669"/>
    <property type="project" value="UniProtKB-KW"/>
</dbReference>
<evidence type="ECO:0000313" key="8">
    <source>
        <dbReference type="Proteomes" id="UP000310689"/>
    </source>
</evidence>
<feature type="compositionally biased region" description="Basic and acidic residues" evidence="5">
    <location>
        <begin position="435"/>
        <end position="445"/>
    </location>
</feature>
<dbReference type="InterPro" id="IPR019787">
    <property type="entry name" value="Znf_PHD-finger"/>
</dbReference>
<dbReference type="PANTHER" id="PTHR47793:SF1">
    <property type="entry name" value="HISTONE DEACETYLASE COMPLEX SUBUNIT CTI6"/>
    <property type="match status" value="1"/>
</dbReference>
<evidence type="ECO:0000256" key="4">
    <source>
        <dbReference type="PROSITE-ProRule" id="PRU00146"/>
    </source>
</evidence>
<dbReference type="GO" id="GO:0061188">
    <property type="term" value="P:negative regulation of rDNA heterochromatin formation"/>
    <property type="evidence" value="ECO:0007669"/>
    <property type="project" value="TreeGrafter"/>
</dbReference>
<gene>
    <name evidence="7" type="ORF">E3P86_01371</name>
</gene>
<dbReference type="GO" id="GO:0061186">
    <property type="term" value="P:negative regulation of silent mating-type cassette heterochromatin formation"/>
    <property type="evidence" value="ECO:0007669"/>
    <property type="project" value="TreeGrafter"/>
</dbReference>
<keyword evidence="1" id="KW-0479">Metal-binding</keyword>
<evidence type="ECO:0000256" key="3">
    <source>
        <dbReference type="ARBA" id="ARBA00022833"/>
    </source>
</evidence>
<evidence type="ECO:0000313" key="7">
    <source>
        <dbReference type="EMBL" id="TIB38943.1"/>
    </source>
</evidence>
<dbReference type="InterPro" id="IPR001965">
    <property type="entry name" value="Znf_PHD"/>
</dbReference>
<dbReference type="Pfam" id="PF20826">
    <property type="entry name" value="PHD_5"/>
    <property type="match status" value="1"/>
</dbReference>
<dbReference type="Gene3D" id="3.30.40.10">
    <property type="entry name" value="Zinc/RING finger domain, C3HC4 (zinc finger)"/>
    <property type="match status" value="1"/>
</dbReference>
<sequence>MSDMSEKRGEEEQQQQNATKLEPVDEPIDQEQPMDHDSLEKPQEVGREDVNQEIHQAEEEDEEEDEGGEGGEGVEGGSGETRCVCGNSDEESYGFMIQCETCGCWQHGVCVGLVEEKYAPETYYCEECRPDMHPIVIPGRPGRKPARLTQQRRELKQKSPINNTSNNPNPSRRRSSSSIDTAERARSPKRRSTLNSRDAAYDDAIAASLLDVQNDSIKSQIAEKEKHRWLHYGPPSQQEDEQHHDNDDNDHHPHDPTHPDELEQPEHPPQPEPDHTQHNDSKDLDKEGDLPQQSESDPPTYKDKTEPAPDSEADYKPRSKSESKSTRGRGGKRKDQGRNSTAAKSKSKEKSVVSGVNDEDDRNENSKRSASPPPATDERDQRAPPRGYKKRRRETDESNNEEGFTPPATANGPKRTANGSRKDKQLQSPQKRKGGTKDKEKKQSFDDESSLYWNLPDHLQHLSHLLPTEQPEMLALRIPHGSSTSSMDTVKELPTRVKFPSKRMTIGEMKRRVRSVLEYVGRVQIEAAEKPAPPEVTEDGKAPESIQMLDDLTRELIRFNDKFSTSTKRREEEED</sequence>
<feature type="compositionally biased region" description="Basic and acidic residues" evidence="5">
    <location>
        <begin position="240"/>
        <end position="266"/>
    </location>
</feature>
<dbReference type="AlphaFoldDB" id="A0A4T0J8K8"/>
<evidence type="ECO:0000256" key="5">
    <source>
        <dbReference type="SAM" id="MobiDB-lite"/>
    </source>
</evidence>
<protein>
    <recommendedName>
        <fullName evidence="6">PHD-type domain-containing protein</fullName>
    </recommendedName>
</protein>
<proteinExistence type="predicted"/>
<feature type="domain" description="PHD-type" evidence="6">
    <location>
        <begin position="80"/>
        <end position="131"/>
    </location>
</feature>
<dbReference type="InterPro" id="IPR013083">
    <property type="entry name" value="Znf_RING/FYVE/PHD"/>
</dbReference>
<feature type="compositionally biased region" description="Low complexity" evidence="5">
    <location>
        <begin position="159"/>
        <end position="170"/>
    </location>
</feature>
<evidence type="ECO:0000256" key="1">
    <source>
        <dbReference type="ARBA" id="ARBA00022723"/>
    </source>
</evidence>
<dbReference type="PROSITE" id="PS50016">
    <property type="entry name" value="ZF_PHD_2"/>
    <property type="match status" value="1"/>
</dbReference>
<evidence type="ECO:0000259" key="6">
    <source>
        <dbReference type="PROSITE" id="PS50016"/>
    </source>
</evidence>
<dbReference type="Proteomes" id="UP000310689">
    <property type="component" value="Unassembled WGS sequence"/>
</dbReference>
<dbReference type="InterPro" id="IPR019786">
    <property type="entry name" value="Zinc_finger_PHD-type_CS"/>
</dbReference>
<comment type="caution">
    <text evidence="7">The sequence shown here is derived from an EMBL/GenBank/DDBJ whole genome shotgun (WGS) entry which is preliminary data.</text>
</comment>
<dbReference type="InterPro" id="IPR053051">
    <property type="entry name" value="HDAC_complex_subunit"/>
</dbReference>
<accession>A0A4T0J8K8</accession>
<dbReference type="EMBL" id="SPOI01000045">
    <property type="protein sequence ID" value="TIB38943.1"/>
    <property type="molecule type" value="Genomic_DNA"/>
</dbReference>
<dbReference type="GO" id="GO:0070210">
    <property type="term" value="C:Rpd3L-Expanded complex"/>
    <property type="evidence" value="ECO:0007669"/>
    <property type="project" value="TreeGrafter"/>
</dbReference>
<keyword evidence="2 4" id="KW-0863">Zinc-finger</keyword>
<feature type="compositionally biased region" description="Basic and acidic residues" evidence="5">
    <location>
        <begin position="33"/>
        <end position="57"/>
    </location>
</feature>
<feature type="compositionally biased region" description="Basic and acidic residues" evidence="5">
    <location>
        <begin position="1"/>
        <end position="11"/>
    </location>
</feature>
<feature type="region of interest" description="Disordered" evidence="5">
    <location>
        <begin position="134"/>
        <end position="197"/>
    </location>
</feature>
<feature type="compositionally biased region" description="Basic and acidic residues" evidence="5">
    <location>
        <begin position="272"/>
        <end position="289"/>
    </location>
</feature>
<dbReference type="InterPro" id="IPR011011">
    <property type="entry name" value="Znf_FYVE_PHD"/>
</dbReference>
<organism evidence="7 8">
    <name type="scientific">Wallemia ichthyophaga</name>
    <dbReference type="NCBI Taxonomy" id="245174"/>
    <lineage>
        <taxon>Eukaryota</taxon>
        <taxon>Fungi</taxon>
        <taxon>Dikarya</taxon>
        <taxon>Basidiomycota</taxon>
        <taxon>Wallemiomycotina</taxon>
        <taxon>Wallemiomycetes</taxon>
        <taxon>Wallemiales</taxon>
        <taxon>Wallemiaceae</taxon>
        <taxon>Wallemia</taxon>
    </lineage>
</organism>
<keyword evidence="3" id="KW-0862">Zinc</keyword>
<dbReference type="GO" id="GO:0033698">
    <property type="term" value="C:Rpd3L complex"/>
    <property type="evidence" value="ECO:0007669"/>
    <property type="project" value="TreeGrafter"/>
</dbReference>
<feature type="compositionally biased region" description="Basic and acidic residues" evidence="5">
    <location>
        <begin position="300"/>
        <end position="325"/>
    </location>
</feature>
<feature type="region of interest" description="Disordered" evidence="5">
    <location>
        <begin position="232"/>
        <end position="449"/>
    </location>
</feature>
<name>A0A4T0J8K8_WALIC</name>
<dbReference type="PANTHER" id="PTHR47793">
    <property type="entry name" value="HISTONE DEACETYLASE COMPLEX SUBUNIT CTI6"/>
    <property type="match status" value="1"/>
</dbReference>
<dbReference type="SMART" id="SM00249">
    <property type="entry name" value="PHD"/>
    <property type="match status" value="1"/>
</dbReference>